<evidence type="ECO:0000256" key="4">
    <source>
        <dbReference type="ARBA" id="ARBA00022801"/>
    </source>
</evidence>
<keyword evidence="4 7" id="KW-0378">Hydrolase</keyword>
<dbReference type="NCBIfam" id="NF010128">
    <property type="entry name" value="PRK13605.1"/>
    <property type="match status" value="1"/>
</dbReference>
<keyword evidence="5 7" id="KW-0694">RNA-binding</keyword>
<dbReference type="HAMAP" id="MF_01193">
    <property type="entry name" value="Endoribonucl_SymE"/>
    <property type="match status" value="1"/>
</dbReference>
<dbReference type="Proteomes" id="UP000661012">
    <property type="component" value="Unassembled WGS sequence"/>
</dbReference>
<evidence type="ECO:0000256" key="6">
    <source>
        <dbReference type="ARBA" id="ARBA00023125"/>
    </source>
</evidence>
<comment type="caution">
    <text evidence="11">The sequence shown here is derived from an EMBL/GenBank/DDBJ whole genome shotgun (WGS) entry which is preliminary data.</text>
</comment>
<dbReference type="OrthoDB" id="6053337at2"/>
<dbReference type="EMBL" id="QGAC01000025">
    <property type="protein sequence ID" value="TKJ84782.1"/>
    <property type="molecule type" value="Genomic_DNA"/>
</dbReference>
<feature type="domain" description="SpoVT-AbrB" evidence="9">
    <location>
        <begin position="29"/>
        <end position="74"/>
    </location>
</feature>
<dbReference type="GO" id="GO:0016070">
    <property type="term" value="P:RNA metabolic process"/>
    <property type="evidence" value="ECO:0007669"/>
    <property type="project" value="InterPro"/>
</dbReference>
<dbReference type="GO" id="GO:0005737">
    <property type="term" value="C:cytoplasm"/>
    <property type="evidence" value="ECO:0007669"/>
    <property type="project" value="UniProtKB-SubCell"/>
</dbReference>
<keyword evidence="13" id="KW-1185">Reference proteome</keyword>
<evidence type="ECO:0000313" key="10">
    <source>
        <dbReference type="EMBL" id="MBD8107068.1"/>
    </source>
</evidence>
<comment type="subcellular location">
    <subcellularLocation>
        <location evidence="7">Cytoplasm</location>
    </subcellularLocation>
</comment>
<evidence type="ECO:0000313" key="12">
    <source>
        <dbReference type="Proteomes" id="UP000306393"/>
    </source>
</evidence>
<evidence type="ECO:0000259" key="9">
    <source>
        <dbReference type="PROSITE" id="PS51740"/>
    </source>
</evidence>
<dbReference type="GO" id="GO:0016788">
    <property type="term" value="F:hydrolase activity, acting on ester bonds"/>
    <property type="evidence" value="ECO:0007669"/>
    <property type="project" value="InterPro"/>
</dbReference>
<dbReference type="EC" id="3.1.-.-" evidence="7"/>
<dbReference type="InterPro" id="IPR014944">
    <property type="entry name" value="Toxin_SymE-like"/>
</dbReference>
<evidence type="ECO:0000256" key="7">
    <source>
        <dbReference type="HAMAP-Rule" id="MF_01193"/>
    </source>
</evidence>
<gene>
    <name evidence="7 10" type="primary">symE</name>
    <name evidence="11" type="ORF">EpCFBP13511_20745</name>
    <name evidence="10" type="ORF">IFT93_11675</name>
</gene>
<dbReference type="RefSeq" id="WP_137269980.1">
    <property type="nucleotide sequence ID" value="NZ_CP123752.1"/>
</dbReference>
<keyword evidence="1 7" id="KW-0963">Cytoplasm</keyword>
<name>A0A4U3EXH6_9GAMM</name>
<reference evidence="10 13" key="2">
    <citation type="journal article" date="2020" name="FEMS Microbiol. Ecol.">
        <title>Temporal dynamics of bacterial communities during seed development and maturation.</title>
        <authorList>
            <person name="Chesneau G."/>
            <person name="Torres-Cortes G."/>
            <person name="Briand M."/>
            <person name="Darrasse A."/>
            <person name="Preveaux A."/>
            <person name="Marais C."/>
            <person name="Jacques M.A."/>
            <person name="Shade A."/>
            <person name="Barret M."/>
        </authorList>
    </citation>
    <scope>NUCLEOTIDE SEQUENCE [LARGE SCALE GENOMIC DNA]</scope>
    <source>
        <strain evidence="10 13">CFBP13732</strain>
    </source>
</reference>
<dbReference type="InterPro" id="IPR020883">
    <property type="entry name" value="TypeI_TA_SymE"/>
</dbReference>
<protein>
    <recommendedName>
        <fullName evidence="7">Endoribonuclease SymE</fullName>
        <ecNumber evidence="7">3.1.-.-</ecNumber>
    </recommendedName>
</protein>
<keyword evidence="2 7" id="KW-0540">Nuclease</keyword>
<dbReference type="AlphaFoldDB" id="A0A4U3EXH6"/>
<evidence type="ECO:0000256" key="5">
    <source>
        <dbReference type="ARBA" id="ARBA00022884"/>
    </source>
</evidence>
<comment type="similarity">
    <text evidence="7">Belongs to the SymE family.</text>
</comment>
<proteinExistence type="inferred from homology"/>
<dbReference type="Proteomes" id="UP000306393">
    <property type="component" value="Unassembled WGS sequence"/>
</dbReference>
<dbReference type="Pfam" id="PF08845">
    <property type="entry name" value="SymE_toxin"/>
    <property type="match status" value="1"/>
</dbReference>
<dbReference type="EMBL" id="JACYNN010000007">
    <property type="protein sequence ID" value="MBD8107068.1"/>
    <property type="molecule type" value="Genomic_DNA"/>
</dbReference>
<sequence length="113" mass="12653">MAEQDCNTDVVKSEVTAPTRRHLTVAYASTYPDYQRIPALNIKGKWLEAAGFATGTQVDIRVMKGCLVITARDPEPQESALMTSLRKVCTLSARKQRQVEEFIGVITAKRVRR</sequence>
<evidence type="ECO:0000256" key="2">
    <source>
        <dbReference type="ARBA" id="ARBA00022722"/>
    </source>
</evidence>
<accession>A0A4U3EXH6</accession>
<keyword evidence="6 8" id="KW-0238">DNA-binding</keyword>
<keyword evidence="3 7" id="KW-0255">Endonuclease</keyword>
<dbReference type="PROSITE" id="PS51740">
    <property type="entry name" value="SPOVT_ABRB"/>
    <property type="match status" value="1"/>
</dbReference>
<evidence type="ECO:0000313" key="13">
    <source>
        <dbReference type="Proteomes" id="UP000661012"/>
    </source>
</evidence>
<reference evidence="11 12" key="1">
    <citation type="journal article" date="2019" name="Sci. Rep.">
        <title>Differences in resource use lead to coexistence of seed-transmitted microbial populations.</title>
        <authorList>
            <person name="Torres-Cortes G."/>
            <person name="Garcia B.J."/>
            <person name="Compant S."/>
            <person name="Rezki S."/>
            <person name="Jones P."/>
            <person name="Preveaux A."/>
            <person name="Briand M."/>
            <person name="Roulet A."/>
            <person name="Bouchez O."/>
            <person name="Jacobson D."/>
            <person name="Barret M."/>
        </authorList>
    </citation>
    <scope>NUCLEOTIDE SEQUENCE [LARGE SCALE GENOMIC DNA]</scope>
    <source>
        <strain evidence="11 12">CFBP13511</strain>
    </source>
</reference>
<evidence type="ECO:0000256" key="3">
    <source>
        <dbReference type="ARBA" id="ARBA00022759"/>
    </source>
</evidence>
<evidence type="ECO:0000313" key="11">
    <source>
        <dbReference type="EMBL" id="TKJ84782.1"/>
    </source>
</evidence>
<evidence type="ECO:0000256" key="8">
    <source>
        <dbReference type="PROSITE-ProRule" id="PRU01076"/>
    </source>
</evidence>
<comment type="function">
    <text evidence="7">Involved in the degradation and recycling of damaged RNA. It is itself a target for degradation by the ATP-dependent protease Lon.</text>
</comment>
<evidence type="ECO:0000256" key="1">
    <source>
        <dbReference type="ARBA" id="ARBA00022490"/>
    </source>
</evidence>
<dbReference type="GO" id="GO:0004521">
    <property type="term" value="F:RNA endonuclease activity"/>
    <property type="evidence" value="ECO:0007669"/>
    <property type="project" value="UniProtKB-UniRule"/>
</dbReference>
<dbReference type="InterPro" id="IPR007159">
    <property type="entry name" value="SpoVT-AbrB_dom"/>
</dbReference>
<dbReference type="GO" id="GO:0003677">
    <property type="term" value="F:DNA binding"/>
    <property type="evidence" value="ECO:0007669"/>
    <property type="project" value="UniProtKB-UniRule"/>
</dbReference>
<organism evidence="11 12">
    <name type="scientific">Erwinia persicina</name>
    <dbReference type="NCBI Taxonomy" id="55211"/>
    <lineage>
        <taxon>Bacteria</taxon>
        <taxon>Pseudomonadati</taxon>
        <taxon>Pseudomonadota</taxon>
        <taxon>Gammaproteobacteria</taxon>
        <taxon>Enterobacterales</taxon>
        <taxon>Erwiniaceae</taxon>
        <taxon>Erwinia</taxon>
    </lineage>
</organism>
<dbReference type="GO" id="GO:0003723">
    <property type="term" value="F:RNA binding"/>
    <property type="evidence" value="ECO:0007669"/>
    <property type="project" value="UniProtKB-KW"/>
</dbReference>